<evidence type="ECO:0000313" key="2">
    <source>
        <dbReference type="Proteomes" id="UP000095464"/>
    </source>
</evidence>
<organism evidence="1 2">
    <name type="scientific">Staphylococcus equorum</name>
    <dbReference type="NCBI Taxonomy" id="246432"/>
    <lineage>
        <taxon>Bacteria</taxon>
        <taxon>Bacillati</taxon>
        <taxon>Bacillota</taxon>
        <taxon>Bacilli</taxon>
        <taxon>Bacillales</taxon>
        <taxon>Staphylococcaceae</taxon>
        <taxon>Staphylococcus</taxon>
    </lineage>
</organism>
<dbReference type="Pfam" id="PF14253">
    <property type="entry name" value="AbiH"/>
    <property type="match status" value="2"/>
</dbReference>
<comment type="caution">
    <text evidence="1">The sequence shown here is derived from an EMBL/GenBank/DDBJ whole genome shotgun (WGS) entry which is preliminary data.</text>
</comment>
<name>A0AAP7IAD3_9STAP</name>
<dbReference type="InterPro" id="IPR025935">
    <property type="entry name" value="AbiH"/>
</dbReference>
<dbReference type="EMBL" id="LNPX01000067">
    <property type="protein sequence ID" value="OEK50951.1"/>
    <property type="molecule type" value="Genomic_DNA"/>
</dbReference>
<gene>
    <name evidence="1" type="ORF">ASS94_14320</name>
</gene>
<dbReference type="AlphaFoldDB" id="A0AAP7IAD3"/>
<evidence type="ECO:0008006" key="3">
    <source>
        <dbReference type="Google" id="ProtNLM"/>
    </source>
</evidence>
<sequence>MNLFIMGNGFDIDHNIKSSYADFKNYLVNLDDLEATTCIEIMEKGHNNSQGDLWSQLEKNLGHLNLDYVINNNFEYLTQTITLSEIFSKLFKGWVNQLDNERKSKKQLQQLINPTNDLFFTFNYTNTLEYIYNVNESNIKYIHVVKEGEFYEFGHKKIEIDTSSFHYNFGVSNFFKQQLIKDTSSIFQRNSDWFHDLKNYEINSLYFYGFSFADIDLIYIKGILNNIDEKQLKSIHLYSYKGQLECDYNNQKDILTGLLKDANIELEVKKFEILGD</sequence>
<proteinExistence type="predicted"/>
<dbReference type="Proteomes" id="UP000095464">
    <property type="component" value="Unassembled WGS sequence"/>
</dbReference>
<accession>A0AAP7IAD3</accession>
<evidence type="ECO:0000313" key="1">
    <source>
        <dbReference type="EMBL" id="OEK50951.1"/>
    </source>
</evidence>
<reference evidence="2" key="1">
    <citation type="submission" date="2015-11" db="EMBL/GenBank/DDBJ databases">
        <title>Genomic diversity of Staphylococcus saprophyticus strains from urinary tract infections, animal surfaces, and fermented foods.</title>
        <authorList>
            <person name="Wolfe B.E."/>
        </authorList>
    </citation>
    <scope>NUCLEOTIDE SEQUENCE [LARGE SCALE GENOMIC DNA]</scope>
    <source>
        <strain evidence="2">738_7</strain>
    </source>
</reference>
<dbReference type="RefSeq" id="WP_069827672.1">
    <property type="nucleotide sequence ID" value="NZ_JARGCI010000003.1"/>
</dbReference>
<protein>
    <recommendedName>
        <fullName evidence="3">Phage abortive infection protein</fullName>
    </recommendedName>
</protein>